<evidence type="ECO:0000313" key="2">
    <source>
        <dbReference type="EMBL" id="WHF53154.1"/>
    </source>
</evidence>
<keyword evidence="1" id="KW-0812">Transmembrane</keyword>
<sequence length="348" mass="41040">MKKNHIYNYKRFWAGVLLAQFVLFLMLSKIDFAIGFFESIFEFQKRIHQHLFSIIPFSVGDIFYIFLLAIFLFFIFKIIKKRSRKRYSLKLLILLNILYFTYQIFWGMLYFQKPLLEKLPEKEINIEDVKTLSLEYLERCKKTRKLVKEDQNGVFIVSNDLPVKEEILKNQTQLPAYLNNKKGTGTQAFKSSLFKPMMSYTGILGYYNPFTAEAQYNAALPSTYIPFTLSHESAHQLGYAREQEANFIGFLIGRDSKNADLKYSTEYFVLKSLLNYLAEHDQKFAETVLENYSMGMKRDRIAEKLFVKNHKGLLNEFFGFSNDLFLKSNQQDGSIAYSYFIDLLIRYQ</sequence>
<gene>
    <name evidence="2" type="ORF">QGN23_12560</name>
</gene>
<evidence type="ECO:0000256" key="1">
    <source>
        <dbReference type="SAM" id="Phobius"/>
    </source>
</evidence>
<dbReference type="EMBL" id="CP124855">
    <property type="protein sequence ID" value="WHF53154.1"/>
    <property type="molecule type" value="Genomic_DNA"/>
</dbReference>
<protein>
    <submittedName>
        <fullName evidence="2">DUF3810 domain-containing protein</fullName>
    </submittedName>
</protein>
<dbReference type="Pfam" id="PF12725">
    <property type="entry name" value="DUF3810"/>
    <property type="match status" value="1"/>
</dbReference>
<organism evidence="2 3">
    <name type="scientific">Chryseobacterium gotjawalense</name>
    <dbReference type="NCBI Taxonomy" id="3042315"/>
    <lineage>
        <taxon>Bacteria</taxon>
        <taxon>Pseudomonadati</taxon>
        <taxon>Bacteroidota</taxon>
        <taxon>Flavobacteriia</taxon>
        <taxon>Flavobacteriales</taxon>
        <taxon>Weeksellaceae</taxon>
        <taxon>Chryseobacterium group</taxon>
        <taxon>Chryseobacterium</taxon>
    </lineage>
</organism>
<proteinExistence type="predicted"/>
<feature type="transmembrane region" description="Helical" evidence="1">
    <location>
        <begin position="54"/>
        <end position="79"/>
    </location>
</feature>
<reference evidence="2 3" key="1">
    <citation type="submission" date="2023-05" db="EMBL/GenBank/DDBJ databases">
        <title>Genomic insight into Chryseobacterium sp. wdc7 isolated forest soil (Gotjawal).</title>
        <authorList>
            <person name="Park S.-J."/>
        </authorList>
    </citation>
    <scope>NUCLEOTIDE SEQUENCE [LARGE SCALE GENOMIC DNA]</scope>
    <source>
        <strain evidence="3">wdc7</strain>
    </source>
</reference>
<evidence type="ECO:0000313" key="3">
    <source>
        <dbReference type="Proteomes" id="UP001241656"/>
    </source>
</evidence>
<keyword evidence="1" id="KW-1133">Transmembrane helix</keyword>
<keyword evidence="3" id="KW-1185">Reference proteome</keyword>
<feature type="transmembrane region" description="Helical" evidence="1">
    <location>
        <begin position="91"/>
        <end position="111"/>
    </location>
</feature>
<keyword evidence="1" id="KW-0472">Membrane</keyword>
<name>A0ABY8RIN6_9FLAO</name>
<dbReference type="InterPro" id="IPR024294">
    <property type="entry name" value="DUF3810"/>
</dbReference>
<dbReference type="Proteomes" id="UP001241656">
    <property type="component" value="Chromosome"/>
</dbReference>
<feature type="transmembrane region" description="Helical" evidence="1">
    <location>
        <begin position="12"/>
        <end position="34"/>
    </location>
</feature>
<accession>A0ABY8RIN6</accession>